<evidence type="ECO:0000313" key="3">
    <source>
        <dbReference type="Proteomes" id="UP000028999"/>
    </source>
</evidence>
<dbReference type="STRING" id="3708.A0A078HYB3"/>
<accession>A0A078HYB3</accession>
<sequence>MATGLSHNQVAIWRMARYSIGSPCGDRSATKLGRHMASNSSSDRVAIWRPKHSTTLTMMAVDLLSENSNMSPRISFSRDFCQSDAIPVEKRPLRSSSNSKPSSLNSSVDFDFCIPGGVTSGESFDQGSWSADELFHNGKILPTEIKKKKPESPPPEKRNPGKKVSDTGPAEPSKPDTRKPRKPVEEEEDDVVITEEKPSTKSFWGFKRSSSLNCGSSYGRSLCPLPLLNRSNSTGSTSSKPKQSSRKHTTEHIKLQQSSSLSSSSSGSSSNSSFQKPPLKKNYGGYSYGSHGSGTRVSPVINMVPSGNLFGLGSIFSGNGKDKNKKR</sequence>
<name>A0A078HYB3_BRANA</name>
<feature type="region of interest" description="Disordered" evidence="1">
    <location>
        <begin position="223"/>
        <end position="303"/>
    </location>
</feature>
<reference evidence="2 3" key="1">
    <citation type="journal article" date="2014" name="Science">
        <title>Plant genetics. Early allopolyploid evolution in the post-Neolithic Brassica napus oilseed genome.</title>
        <authorList>
            <person name="Chalhoub B."/>
            <person name="Denoeud F."/>
            <person name="Liu S."/>
            <person name="Parkin I.A."/>
            <person name="Tang H."/>
            <person name="Wang X."/>
            <person name="Chiquet J."/>
            <person name="Belcram H."/>
            <person name="Tong C."/>
            <person name="Samans B."/>
            <person name="Correa M."/>
            <person name="Da Silva C."/>
            <person name="Just J."/>
            <person name="Falentin C."/>
            <person name="Koh C.S."/>
            <person name="Le Clainche I."/>
            <person name="Bernard M."/>
            <person name="Bento P."/>
            <person name="Noel B."/>
            <person name="Labadie K."/>
            <person name="Alberti A."/>
            <person name="Charles M."/>
            <person name="Arnaud D."/>
            <person name="Guo H."/>
            <person name="Daviaud C."/>
            <person name="Alamery S."/>
            <person name="Jabbari K."/>
            <person name="Zhao M."/>
            <person name="Edger P.P."/>
            <person name="Chelaifa H."/>
            <person name="Tack D."/>
            <person name="Lassalle G."/>
            <person name="Mestiri I."/>
            <person name="Schnel N."/>
            <person name="Le Paslier M.C."/>
            <person name="Fan G."/>
            <person name="Renault V."/>
            <person name="Bayer P.E."/>
            <person name="Golicz A.A."/>
            <person name="Manoli S."/>
            <person name="Lee T.H."/>
            <person name="Thi V.H."/>
            <person name="Chalabi S."/>
            <person name="Hu Q."/>
            <person name="Fan C."/>
            <person name="Tollenaere R."/>
            <person name="Lu Y."/>
            <person name="Battail C."/>
            <person name="Shen J."/>
            <person name="Sidebottom C.H."/>
            <person name="Wang X."/>
            <person name="Canaguier A."/>
            <person name="Chauveau A."/>
            <person name="Berard A."/>
            <person name="Deniot G."/>
            <person name="Guan M."/>
            <person name="Liu Z."/>
            <person name="Sun F."/>
            <person name="Lim Y.P."/>
            <person name="Lyons E."/>
            <person name="Town C.D."/>
            <person name="Bancroft I."/>
            <person name="Wang X."/>
            <person name="Meng J."/>
            <person name="Ma J."/>
            <person name="Pires J.C."/>
            <person name="King G.J."/>
            <person name="Brunel D."/>
            <person name="Delourme R."/>
            <person name="Renard M."/>
            <person name="Aury J.M."/>
            <person name="Adams K.L."/>
            <person name="Batley J."/>
            <person name="Snowdon R.J."/>
            <person name="Tost J."/>
            <person name="Edwards D."/>
            <person name="Zhou Y."/>
            <person name="Hua W."/>
            <person name="Sharpe A.G."/>
            <person name="Paterson A.H."/>
            <person name="Guan C."/>
            <person name="Wincker P."/>
        </authorList>
    </citation>
    <scope>NUCLEOTIDE SEQUENCE [LARGE SCALE GENOMIC DNA]</scope>
    <source>
        <strain evidence="3">cv. Darmor-bzh</strain>
    </source>
</reference>
<dbReference type="PANTHER" id="PTHR36757">
    <property type="entry name" value="BNAANNG22500D PROTEIN"/>
    <property type="match status" value="1"/>
</dbReference>
<evidence type="ECO:0000313" key="2">
    <source>
        <dbReference type="EMBL" id="CDY42334.1"/>
    </source>
</evidence>
<feature type="compositionally biased region" description="Basic and acidic residues" evidence="1">
    <location>
        <begin position="150"/>
        <end position="165"/>
    </location>
</feature>
<evidence type="ECO:0000256" key="1">
    <source>
        <dbReference type="SAM" id="MobiDB-lite"/>
    </source>
</evidence>
<feature type="compositionally biased region" description="Polar residues" evidence="1">
    <location>
        <begin position="229"/>
        <end position="242"/>
    </location>
</feature>
<dbReference type="EMBL" id="LK032521">
    <property type="protein sequence ID" value="CDY42334.1"/>
    <property type="molecule type" value="Genomic_DNA"/>
</dbReference>
<dbReference type="PANTHER" id="PTHR36757:SF1">
    <property type="entry name" value="GENOME ASSEMBLY, CHROMOSOME: A04"/>
    <property type="match status" value="1"/>
</dbReference>
<feature type="compositionally biased region" description="Basic and acidic residues" evidence="1">
    <location>
        <begin position="173"/>
        <end position="184"/>
    </location>
</feature>
<gene>
    <name evidence="2" type="primary">BnaC02g17110D</name>
    <name evidence="2" type="ORF">GSBRNA2T00074583001</name>
</gene>
<proteinExistence type="predicted"/>
<dbReference type="Gramene" id="CDY42334">
    <property type="protein sequence ID" value="CDY42334"/>
    <property type="gene ID" value="GSBRNA2T00074583001"/>
</dbReference>
<dbReference type="AlphaFoldDB" id="A0A078HYB3"/>
<dbReference type="OMA" id="IDFDFCI"/>
<keyword evidence="3" id="KW-1185">Reference proteome</keyword>
<feature type="region of interest" description="Disordered" evidence="1">
    <location>
        <begin position="140"/>
        <end position="209"/>
    </location>
</feature>
<feature type="compositionally biased region" description="Low complexity" evidence="1">
    <location>
        <begin position="258"/>
        <end position="273"/>
    </location>
</feature>
<dbReference type="PaxDb" id="3708-A0A078HYB3"/>
<feature type="compositionally biased region" description="Low complexity" evidence="1">
    <location>
        <begin position="283"/>
        <end position="294"/>
    </location>
</feature>
<protein>
    <submittedName>
        <fullName evidence="2">BnaC02g17110D protein</fullName>
    </submittedName>
</protein>
<dbReference type="Proteomes" id="UP000028999">
    <property type="component" value="Unassembled WGS sequence"/>
</dbReference>
<organism evidence="2 3">
    <name type="scientific">Brassica napus</name>
    <name type="common">Rape</name>
    <dbReference type="NCBI Taxonomy" id="3708"/>
    <lineage>
        <taxon>Eukaryota</taxon>
        <taxon>Viridiplantae</taxon>
        <taxon>Streptophyta</taxon>
        <taxon>Embryophyta</taxon>
        <taxon>Tracheophyta</taxon>
        <taxon>Spermatophyta</taxon>
        <taxon>Magnoliopsida</taxon>
        <taxon>eudicotyledons</taxon>
        <taxon>Gunneridae</taxon>
        <taxon>Pentapetalae</taxon>
        <taxon>rosids</taxon>
        <taxon>malvids</taxon>
        <taxon>Brassicales</taxon>
        <taxon>Brassicaceae</taxon>
        <taxon>Brassiceae</taxon>
        <taxon>Brassica</taxon>
    </lineage>
</organism>